<evidence type="ECO:0000259" key="6">
    <source>
        <dbReference type="Pfam" id="PF00881"/>
    </source>
</evidence>
<dbReference type="Pfam" id="PF00881">
    <property type="entry name" value="Nitroreductase"/>
    <property type="match status" value="1"/>
</dbReference>
<dbReference type="InterPro" id="IPR016446">
    <property type="entry name" value="Flavin_OxRdtase_Frp"/>
</dbReference>
<evidence type="ECO:0000256" key="4">
    <source>
        <dbReference type="ARBA" id="ARBA00023002"/>
    </source>
</evidence>
<dbReference type="GeneID" id="82527336"/>
<comment type="caution">
    <text evidence="7">The sequence shown here is derived from an EMBL/GenBank/DDBJ whole genome shotgun (WGS) entry which is preliminary data.</text>
</comment>
<keyword evidence="5" id="KW-0521">NADP</keyword>
<evidence type="ECO:0000256" key="3">
    <source>
        <dbReference type="ARBA" id="ARBA00022643"/>
    </source>
</evidence>
<dbReference type="PANTHER" id="PTHR43425:SF2">
    <property type="entry name" value="OXYGEN-INSENSITIVE NADPH NITROREDUCTASE"/>
    <property type="match status" value="1"/>
</dbReference>
<name>A0A2V1IL83_9BACT</name>
<keyword evidence="4 5" id="KW-0560">Oxidoreductase</keyword>
<protein>
    <submittedName>
        <fullName evidence="7">NADPH-dependent oxidoreductase</fullName>
    </submittedName>
</protein>
<keyword evidence="8" id="KW-1185">Reference proteome</keyword>
<evidence type="ECO:0000313" key="8">
    <source>
        <dbReference type="Proteomes" id="UP000244905"/>
    </source>
</evidence>
<dbReference type="RefSeq" id="WP_107033443.1">
    <property type="nucleotide sequence ID" value="NZ_CAOLYA010000038.1"/>
</dbReference>
<dbReference type="InterPro" id="IPR029479">
    <property type="entry name" value="Nitroreductase"/>
</dbReference>
<proteinExistence type="inferred from homology"/>
<keyword evidence="3 5" id="KW-0288">FMN</keyword>
<dbReference type="AlphaFoldDB" id="A0A2V1IL83"/>
<organism evidence="7 8">
    <name type="scientific">Duncaniella muris</name>
    <dbReference type="NCBI Taxonomy" id="2094150"/>
    <lineage>
        <taxon>Bacteria</taxon>
        <taxon>Pseudomonadati</taxon>
        <taxon>Bacteroidota</taxon>
        <taxon>Bacteroidia</taxon>
        <taxon>Bacteroidales</taxon>
        <taxon>Muribaculaceae</taxon>
        <taxon>Duncaniella</taxon>
    </lineage>
</organism>
<dbReference type="GO" id="GO:0016491">
    <property type="term" value="F:oxidoreductase activity"/>
    <property type="evidence" value="ECO:0007669"/>
    <property type="project" value="UniProtKB-UniRule"/>
</dbReference>
<reference evidence="8" key="1">
    <citation type="submission" date="2018-02" db="EMBL/GenBank/DDBJ databases">
        <authorList>
            <person name="Clavel T."/>
            <person name="Strowig T."/>
        </authorList>
    </citation>
    <scope>NUCLEOTIDE SEQUENCE [LARGE SCALE GENOMIC DNA]</scope>
    <source>
        <strain evidence="8">DSM 103720</strain>
    </source>
</reference>
<dbReference type="Proteomes" id="UP000244905">
    <property type="component" value="Unassembled WGS sequence"/>
</dbReference>
<feature type="domain" description="Nitroreductase" evidence="6">
    <location>
        <begin position="10"/>
        <end position="164"/>
    </location>
</feature>
<dbReference type="SUPFAM" id="SSF55469">
    <property type="entry name" value="FMN-dependent nitroreductase-like"/>
    <property type="match status" value="1"/>
</dbReference>
<evidence type="ECO:0000256" key="1">
    <source>
        <dbReference type="ARBA" id="ARBA00008366"/>
    </source>
</evidence>
<evidence type="ECO:0000256" key="2">
    <source>
        <dbReference type="ARBA" id="ARBA00022630"/>
    </source>
</evidence>
<dbReference type="InterPro" id="IPR000415">
    <property type="entry name" value="Nitroreductase-like"/>
</dbReference>
<dbReference type="Gene3D" id="3.40.109.10">
    <property type="entry name" value="NADH Oxidase"/>
    <property type="match status" value="1"/>
</dbReference>
<keyword evidence="2 5" id="KW-0285">Flavoprotein</keyword>
<evidence type="ECO:0000256" key="5">
    <source>
        <dbReference type="PIRNR" id="PIRNR005426"/>
    </source>
</evidence>
<dbReference type="PIRSF" id="PIRSF005426">
    <property type="entry name" value="Frp"/>
    <property type="match status" value="1"/>
</dbReference>
<sequence length="250" mass="28279">MKDVKDTLLDRRSVRRYEREPITNEQMALIYEAVRNTPTSYNGQQFSVIDITDQDVKEQLYGLTGQKQIKTCSHFLLFLIDYHKIALLSEEKGIDIPCFNNTADGLIVGVVDATLAMMSALTMAESLGLGTCPIGYARTAAPEAVASLMKLPDKTFVVCGLALGVPREHPDLKPKQPVGLVVHKNYYRQDSEAMIDELKAYDETVSEYNRTREGTKSDNDWAGHIVGYYREAMNYRMLRALQRRGFDITR</sequence>
<comment type="similarity">
    <text evidence="1 5">Belongs to the flavin oxidoreductase frp family.</text>
</comment>
<gene>
    <name evidence="7" type="ORF">C5O23_13530</name>
</gene>
<evidence type="ECO:0000313" key="7">
    <source>
        <dbReference type="EMBL" id="PWB00218.1"/>
    </source>
</evidence>
<dbReference type="PANTHER" id="PTHR43425">
    <property type="entry name" value="OXYGEN-INSENSITIVE NADPH NITROREDUCTASE"/>
    <property type="match status" value="1"/>
</dbReference>
<dbReference type="EMBL" id="PUEC01000050">
    <property type="protein sequence ID" value="PWB00218.1"/>
    <property type="molecule type" value="Genomic_DNA"/>
</dbReference>
<accession>A0A2V1IL83</accession>